<reference evidence="9 10" key="1">
    <citation type="submission" date="2006-02" db="EMBL/GenBank/DDBJ databases">
        <authorList>
            <person name="Pinhassi J."/>
            <person name="Pedros-Alio C."/>
            <person name="Ferriera S."/>
            <person name="Johnson J."/>
            <person name="Kravitz S."/>
            <person name="Halpern A."/>
            <person name="Remington K."/>
            <person name="Beeson K."/>
            <person name="Tran B."/>
            <person name="Rogers Y.-H."/>
            <person name="Friedman R."/>
            <person name="Venter J.C."/>
        </authorList>
    </citation>
    <scope>NUCLEOTIDE SEQUENCE [LARGE SCALE GENOMIC DNA]</scope>
    <source>
        <strain evidence="9 10">MED297</strain>
    </source>
</reference>
<dbReference type="InterPro" id="IPR007443">
    <property type="entry name" value="LpoA"/>
</dbReference>
<dbReference type="InterPro" id="IPR011990">
    <property type="entry name" value="TPR-like_helical_dom_sf"/>
</dbReference>
<dbReference type="Proteomes" id="UP000005953">
    <property type="component" value="Unassembled WGS sequence"/>
</dbReference>
<evidence type="ECO:0000256" key="7">
    <source>
        <dbReference type="ARBA" id="ARBA00023288"/>
    </source>
</evidence>
<dbReference type="RefSeq" id="WP_008047495.1">
    <property type="nucleotide sequence ID" value="NZ_CH724154.1"/>
</dbReference>
<dbReference type="EMBL" id="AAOE01000014">
    <property type="protein sequence ID" value="EAR08943.1"/>
    <property type="molecule type" value="Genomic_DNA"/>
</dbReference>
<dbReference type="PROSITE" id="PS51257">
    <property type="entry name" value="PROKAR_LIPOPROTEIN"/>
    <property type="match status" value="1"/>
</dbReference>
<keyword evidence="1 8" id="KW-0732">Signal</keyword>
<dbReference type="CDD" id="cd06339">
    <property type="entry name" value="PBP1_YraM_LppC_lipoprotein-like"/>
    <property type="match status" value="1"/>
</dbReference>
<comment type="caution">
    <text evidence="9">The sequence shown here is derived from an EMBL/GenBank/DDBJ whole genome shotgun (WGS) entry which is preliminary data.</text>
</comment>
<feature type="chain" id="PRO_5002666515" description="Lipoprotein" evidence="8">
    <location>
        <begin position="28"/>
        <end position="607"/>
    </location>
</feature>
<evidence type="ECO:0000256" key="8">
    <source>
        <dbReference type="SAM" id="SignalP"/>
    </source>
</evidence>
<proteinExistence type="predicted"/>
<keyword evidence="6" id="KW-0998">Cell outer membrane</keyword>
<evidence type="ECO:0000256" key="3">
    <source>
        <dbReference type="ARBA" id="ARBA00022984"/>
    </source>
</evidence>
<evidence type="ECO:0000256" key="2">
    <source>
        <dbReference type="ARBA" id="ARBA00022960"/>
    </source>
</evidence>
<keyword evidence="7" id="KW-0449">Lipoprotein</keyword>
<evidence type="ECO:0000313" key="9">
    <source>
        <dbReference type="EMBL" id="EAR08943.1"/>
    </source>
</evidence>
<dbReference type="GO" id="GO:0009252">
    <property type="term" value="P:peptidoglycan biosynthetic process"/>
    <property type="evidence" value="ECO:0007669"/>
    <property type="project" value="UniProtKB-KW"/>
</dbReference>
<evidence type="ECO:0000256" key="4">
    <source>
        <dbReference type="ARBA" id="ARBA00023136"/>
    </source>
</evidence>
<keyword evidence="4" id="KW-0472">Membrane</keyword>
<evidence type="ECO:0000256" key="5">
    <source>
        <dbReference type="ARBA" id="ARBA00023139"/>
    </source>
</evidence>
<dbReference type="GO" id="GO:0030234">
    <property type="term" value="F:enzyme regulator activity"/>
    <property type="evidence" value="ECO:0007669"/>
    <property type="project" value="TreeGrafter"/>
</dbReference>
<dbReference type="AlphaFoldDB" id="A4BFS5"/>
<dbReference type="STRING" id="314283.MED297_03602"/>
<evidence type="ECO:0000256" key="6">
    <source>
        <dbReference type="ARBA" id="ARBA00023237"/>
    </source>
</evidence>
<dbReference type="Gene3D" id="1.25.40.10">
    <property type="entry name" value="Tetratricopeptide repeat domain"/>
    <property type="match status" value="1"/>
</dbReference>
<keyword evidence="3" id="KW-0573">Peptidoglycan synthesis</keyword>
<dbReference type="PANTHER" id="PTHR38038:SF1">
    <property type="entry name" value="PENICILLIN-BINDING PROTEIN ACTIVATOR LPOA"/>
    <property type="match status" value="1"/>
</dbReference>
<feature type="signal peptide" evidence="8">
    <location>
        <begin position="1"/>
        <end position="27"/>
    </location>
</feature>
<dbReference type="SUPFAM" id="SSF53822">
    <property type="entry name" value="Periplasmic binding protein-like I"/>
    <property type="match status" value="1"/>
</dbReference>
<sequence length="607" mass="68155">MFFLKKSASLKSLILLTAVFTVGCATNVVETTTPSPSEEVTQTQQDRQRIDQQLDLIEALLAEQQVEEATVLLNDLDFDSLNTAQQTRYALSQANAALVLGDGQQALTWLSGDYVYLFDGLPLEQQITIGLKRAEAYEYSGKPLAAARERIFMAPLLEGEQADYNHDQIWFDLQLVPEESLRELVKTESSPDLTGWIELSLISLTHSDDLYRLLTQVEDWQNRKPAHPAAKRLPGSLSMLRELAAGQPKHIGVLLPLSGPLEKAGNAIRNGLLTSWYQARDAEQDVPTLTFYDTAKTEDVQNLYKQAITNGAETIIGPLAKARVHRLADAESLPVPVLALNYSDRPAKDANSFYQFGLSPEDEATQVADDIWQQGVRSVLVVAPNSAWGIRTSDAFIRHWQLKGGTVTSKALFERPDQYLGVIKQALNIDHSERRHQQLQYRLDEPLEFEFRRRDDVDMVFMLAFPAQARQLKPILNYQRAIDIPVVATSSIYAGTSDADRDKDLEGIRFIEMPWRLRPSTLRSKIGQAFPESLSSYSSLIAFGIDAYRLYPRLPQMAVFDDVRIQGVTGSLSMADNGLIRRNLDWAVIENGLVRPRNLTIQTSRRP</sequence>
<gene>
    <name evidence="9" type="ORF">MED297_03602</name>
</gene>
<dbReference type="InterPro" id="IPR028082">
    <property type="entry name" value="Peripla_BP_I"/>
</dbReference>
<keyword evidence="2" id="KW-0133">Cell shape</keyword>
<evidence type="ECO:0008006" key="11">
    <source>
        <dbReference type="Google" id="ProtNLM"/>
    </source>
</evidence>
<dbReference type="Gene3D" id="1.25.40.650">
    <property type="match status" value="1"/>
</dbReference>
<keyword evidence="10" id="KW-1185">Reference proteome</keyword>
<protein>
    <recommendedName>
        <fullName evidence="11">Lipoprotein</fullName>
    </recommendedName>
</protein>
<accession>A4BFS5</accession>
<name>A4BFS5_9GAMM</name>
<dbReference type="HOGENOM" id="CLU_026091_2_1_6"/>
<evidence type="ECO:0000313" key="10">
    <source>
        <dbReference type="Proteomes" id="UP000005953"/>
    </source>
</evidence>
<dbReference type="GO" id="GO:0031241">
    <property type="term" value="C:periplasmic side of cell outer membrane"/>
    <property type="evidence" value="ECO:0007669"/>
    <property type="project" value="TreeGrafter"/>
</dbReference>
<organism evidence="9 10">
    <name type="scientific">Reinekea blandensis MED297</name>
    <dbReference type="NCBI Taxonomy" id="314283"/>
    <lineage>
        <taxon>Bacteria</taxon>
        <taxon>Pseudomonadati</taxon>
        <taxon>Pseudomonadota</taxon>
        <taxon>Gammaproteobacteria</taxon>
        <taxon>Oceanospirillales</taxon>
        <taxon>Saccharospirillaceae</taxon>
        <taxon>Reinekea</taxon>
    </lineage>
</organism>
<evidence type="ECO:0000256" key="1">
    <source>
        <dbReference type="ARBA" id="ARBA00022729"/>
    </source>
</evidence>
<dbReference type="GO" id="GO:0008360">
    <property type="term" value="P:regulation of cell shape"/>
    <property type="evidence" value="ECO:0007669"/>
    <property type="project" value="UniProtKB-KW"/>
</dbReference>
<dbReference type="Pfam" id="PF04348">
    <property type="entry name" value="LppC"/>
    <property type="match status" value="1"/>
</dbReference>
<dbReference type="Gene3D" id="3.40.50.2300">
    <property type="match status" value="2"/>
</dbReference>
<keyword evidence="5" id="KW-0564">Palmitate</keyword>
<dbReference type="OrthoDB" id="6708821at2"/>
<dbReference type="PANTHER" id="PTHR38038">
    <property type="entry name" value="PENICILLIN-BINDING PROTEIN ACTIVATOR LPOA"/>
    <property type="match status" value="1"/>
</dbReference>